<evidence type="ECO:0000313" key="4">
    <source>
        <dbReference type="Proteomes" id="UP001556653"/>
    </source>
</evidence>
<organism evidence="3 4">
    <name type="scientific">Spiribacter onubensis</name>
    <dbReference type="NCBI Taxonomy" id="3122420"/>
    <lineage>
        <taxon>Bacteria</taxon>
        <taxon>Pseudomonadati</taxon>
        <taxon>Pseudomonadota</taxon>
        <taxon>Gammaproteobacteria</taxon>
        <taxon>Chromatiales</taxon>
        <taxon>Ectothiorhodospiraceae</taxon>
        <taxon>Spiribacter</taxon>
    </lineage>
</organism>
<proteinExistence type="predicted"/>
<feature type="domain" description="CAF17 C-terminal" evidence="2">
    <location>
        <begin position="247"/>
        <end position="313"/>
    </location>
</feature>
<dbReference type="InterPro" id="IPR057460">
    <property type="entry name" value="CAF17_C"/>
</dbReference>
<dbReference type="Gene3D" id="3.30.70.1630">
    <property type="match status" value="1"/>
</dbReference>
<dbReference type="PANTHER" id="PTHR22602">
    <property type="entry name" value="TRANSFERASE CAF17, MITOCHONDRIAL-RELATED"/>
    <property type="match status" value="1"/>
</dbReference>
<dbReference type="Gene3D" id="2.40.30.160">
    <property type="match status" value="1"/>
</dbReference>
<dbReference type="PANTHER" id="PTHR22602:SF0">
    <property type="entry name" value="TRANSFERASE CAF17, MITOCHONDRIAL-RELATED"/>
    <property type="match status" value="1"/>
</dbReference>
<dbReference type="NCBIfam" id="TIGR03317">
    <property type="entry name" value="ygfZ_signature"/>
    <property type="match status" value="1"/>
</dbReference>
<comment type="caution">
    <text evidence="3">The sequence shown here is derived from an EMBL/GenBank/DDBJ whole genome shotgun (WGS) entry which is preliminary data.</text>
</comment>
<name>A0ABV3S8J0_9GAMM</name>
<evidence type="ECO:0000313" key="3">
    <source>
        <dbReference type="EMBL" id="MEX0385793.1"/>
    </source>
</evidence>
<keyword evidence="4" id="KW-1185">Reference proteome</keyword>
<dbReference type="RefSeq" id="WP_367966272.1">
    <property type="nucleotide sequence ID" value="NZ_JBAKFJ010000001.1"/>
</dbReference>
<dbReference type="InterPro" id="IPR017703">
    <property type="entry name" value="YgfZ/GCV_T_CS"/>
</dbReference>
<gene>
    <name evidence="3" type="ORF">V6X64_02135</name>
</gene>
<reference evidence="3 4" key="1">
    <citation type="submission" date="2024-02" db="EMBL/GenBank/DDBJ databases">
        <title>New especies of Spiribacter isolated from saline water.</title>
        <authorList>
            <person name="Leon M.J."/>
            <person name="De La Haba R."/>
            <person name="Sanchez-Porro C."/>
            <person name="Ventosa A."/>
        </authorList>
    </citation>
    <scope>NUCLEOTIDE SEQUENCE [LARGE SCALE GENOMIC DNA]</scope>
    <source>
        <strain evidence="4">ag22IC4-227</strain>
    </source>
</reference>
<accession>A0ABV3S8J0</accession>
<protein>
    <recommendedName>
        <fullName evidence="2">CAF17 C-terminal domain-containing protein</fullName>
    </recommendedName>
</protein>
<evidence type="ECO:0000256" key="1">
    <source>
        <dbReference type="ARBA" id="ARBA00022946"/>
    </source>
</evidence>
<dbReference type="Pfam" id="PF25455">
    <property type="entry name" value="Beta-barrel_CAF17_C"/>
    <property type="match status" value="1"/>
</dbReference>
<dbReference type="Gene3D" id="3.30.70.1400">
    <property type="entry name" value="Aminomethyltransferase beta-barrel domains"/>
    <property type="match status" value="1"/>
</dbReference>
<evidence type="ECO:0000259" key="2">
    <source>
        <dbReference type="Pfam" id="PF25455"/>
    </source>
</evidence>
<dbReference type="SUPFAM" id="SSF103025">
    <property type="entry name" value="Folate-binding domain"/>
    <property type="match status" value="1"/>
</dbReference>
<dbReference type="InterPro" id="IPR045179">
    <property type="entry name" value="YgfZ/GcvT"/>
</dbReference>
<keyword evidence="1" id="KW-0809">Transit peptide</keyword>
<dbReference type="EMBL" id="JBAKFJ010000001">
    <property type="protein sequence ID" value="MEX0385793.1"/>
    <property type="molecule type" value="Genomic_DNA"/>
</dbReference>
<dbReference type="Proteomes" id="UP001556653">
    <property type="component" value="Unassembled WGS sequence"/>
</dbReference>
<sequence>MPEPLPTVDEMEMALADSGIVCPLPSLGVLHVAGEDSGEFLHNQLTQAVNSLDESTTTLAAWCNPKGRTRALFRVVPSDTGLLLIADAGLLQAIQPKLQMFILRSRVALTDLTPAEALLGLAGPVAETLLTEAAGSLPSQPDGLARAGDLHIIALPGDRGLRYVLLAPKEQTKAFWERFRDVLTEGSEAFWQLQDIRAGLPAISNETSGSIIPTMLNLEPLGGISYVKGCYPGQEVVARMHYRGQLKRRLYRARVAGDPPPPGTPVNDSEGGEAGLVVSAAGAPGGRSEMLAVLRIDKAGDGELTANGTGLELLDLPYPPPA</sequence>